<dbReference type="AlphaFoldDB" id="A0A8H3YH26"/>
<evidence type="ECO:0000313" key="20">
    <source>
        <dbReference type="EMBL" id="GHJ89500.1"/>
    </source>
</evidence>
<dbReference type="Proteomes" id="UP000620104">
    <property type="component" value="Unassembled WGS sequence"/>
</dbReference>
<dbReference type="PROSITE" id="PS51349">
    <property type="entry name" value="FMN_HYDROXY_ACID_DH_2"/>
    <property type="match status" value="1"/>
</dbReference>
<dbReference type="GO" id="GO:0005758">
    <property type="term" value="C:mitochondrial intermembrane space"/>
    <property type="evidence" value="ECO:0007669"/>
    <property type="project" value="UniProtKB-SubCell"/>
</dbReference>
<comment type="catalytic activity">
    <reaction evidence="12">
        <text>(S)-lactate + 2 Fe(III)-[cytochrome c] = 2 Fe(II)-[cytochrome c] + pyruvate + 2 H(+)</text>
        <dbReference type="Rhea" id="RHEA:19909"/>
        <dbReference type="Rhea" id="RHEA-COMP:10350"/>
        <dbReference type="Rhea" id="RHEA-COMP:14399"/>
        <dbReference type="ChEBI" id="CHEBI:15361"/>
        <dbReference type="ChEBI" id="CHEBI:15378"/>
        <dbReference type="ChEBI" id="CHEBI:16651"/>
        <dbReference type="ChEBI" id="CHEBI:29033"/>
        <dbReference type="ChEBI" id="CHEBI:29034"/>
        <dbReference type="EC" id="1.1.2.3"/>
    </reaction>
    <physiologicalReaction direction="left-to-right" evidence="12">
        <dbReference type="Rhea" id="RHEA:19910"/>
    </physiologicalReaction>
</comment>
<comment type="cofactor">
    <cofactor evidence="1">
        <name>FMN</name>
        <dbReference type="ChEBI" id="CHEBI:58210"/>
    </cofactor>
</comment>
<dbReference type="EMBL" id="BLZA01000043">
    <property type="protein sequence ID" value="GHJ89500.1"/>
    <property type="molecule type" value="Genomic_DNA"/>
</dbReference>
<evidence type="ECO:0000256" key="13">
    <source>
        <dbReference type="ARBA" id="ARBA00061137"/>
    </source>
</evidence>
<keyword evidence="5 17" id="KW-0349">Heme</keyword>
<dbReference type="GO" id="GO:0046872">
    <property type="term" value="F:metal ion binding"/>
    <property type="evidence" value="ECO:0007669"/>
    <property type="project" value="UniProtKB-UniRule"/>
</dbReference>
<sequence length="496" mass="54031">MSEVSTHNRREDCWVVVDGQVWDMTGFLQSHPGGAAPIIRMAGQDATSLFKALHPPGTLEEYAIEPTSLIDGSSQESDDVGKPRFVGLVDRDTIVALPMDQGKKKDEREKVPLAQIIGLPDFEPAAERILTPKAWSYYSAGATDELTLGLNKSAYNAILFRPRVMVDVDEVDTRTKFLGHPVDLPVFIAPAGMAKLSHPVGEALFAKAAGKEGVIQFISTNASAKLEDIISAHSTPEQVFFMQLYVDRQRAKSEALIRKIEALKRLKGIFVTVDAAAPGKREADERGRAEIEVSSGISGGKIQSDAKGGGIGRSVGGFIDPTLNWSDIAWLRKQTDLPIGLKGIQTVEDAKRAYDMGCEAIYLSNHGGRALDGSPPALYTLLEINKFYPEIVNSGKCEVYIDGGIRRGTDVVKALCLGAKGVGMGRPFMYALTYGEEGVRHAIDIVRDEVQTTMRLLGVTRLSQLGPHLLNTKALDPLLADSPMFSPEEMQRIKRE</sequence>
<dbReference type="Gene3D" id="3.20.20.70">
    <property type="entry name" value="Aldolase class I"/>
    <property type="match status" value="1"/>
</dbReference>
<comment type="similarity">
    <text evidence="14">In the N-terminal section; belongs to the cytochrome b5 family.</text>
</comment>
<dbReference type="EC" id="1.1.2.3" evidence="15"/>
<gene>
    <name evidence="20" type="ORF">NliqN6_5902</name>
</gene>
<dbReference type="InterPro" id="IPR037396">
    <property type="entry name" value="FMN_HAD"/>
</dbReference>
<dbReference type="CDD" id="cd02922">
    <property type="entry name" value="FCB2_FMN"/>
    <property type="match status" value="1"/>
</dbReference>
<comment type="similarity">
    <text evidence="17">Belongs to the cytochrome b5 family.</text>
</comment>
<keyword evidence="9" id="KW-0560">Oxidoreductase</keyword>
<comment type="subcellular location">
    <subcellularLocation>
        <location evidence="3">Mitochondrion intermembrane space</location>
    </subcellularLocation>
</comment>
<feature type="domain" description="FMN hydroxy acid dehydrogenase" evidence="19">
    <location>
        <begin position="111"/>
        <end position="475"/>
    </location>
</feature>
<dbReference type="FunFam" id="3.20.20.70:FF:000062">
    <property type="entry name" value="Cytochrome b2, mitochondrial, putative"/>
    <property type="match status" value="1"/>
</dbReference>
<dbReference type="InterPro" id="IPR013785">
    <property type="entry name" value="Aldolase_TIM"/>
</dbReference>
<protein>
    <recommendedName>
        <fullName evidence="16">L-lactate dehydrogenase (cytochrome)</fullName>
        <ecNumber evidence="15">1.1.2.3</ecNumber>
    </recommendedName>
</protein>
<evidence type="ECO:0000256" key="15">
    <source>
        <dbReference type="ARBA" id="ARBA00066458"/>
    </source>
</evidence>
<keyword evidence="11" id="KW-0496">Mitochondrion</keyword>
<dbReference type="SMART" id="SM01117">
    <property type="entry name" value="Cyt-b5"/>
    <property type="match status" value="1"/>
</dbReference>
<evidence type="ECO:0000256" key="1">
    <source>
        <dbReference type="ARBA" id="ARBA00001917"/>
    </source>
</evidence>
<keyword evidence="6" id="KW-0285">Flavoprotein</keyword>
<keyword evidence="10 17" id="KW-0408">Iron</keyword>
<dbReference type="Gene3D" id="3.10.120.10">
    <property type="entry name" value="Cytochrome b5-like heme/steroid binding domain"/>
    <property type="match status" value="1"/>
</dbReference>
<keyword evidence="21" id="KW-1185">Reference proteome</keyword>
<evidence type="ECO:0000256" key="16">
    <source>
        <dbReference type="ARBA" id="ARBA00068515"/>
    </source>
</evidence>
<dbReference type="GO" id="GO:0020037">
    <property type="term" value="F:heme binding"/>
    <property type="evidence" value="ECO:0007669"/>
    <property type="project" value="UniProtKB-UniRule"/>
</dbReference>
<name>A0A8H3YH26_9TREE</name>
<evidence type="ECO:0000256" key="4">
    <source>
        <dbReference type="ARBA" id="ARBA00011881"/>
    </source>
</evidence>
<evidence type="ECO:0000256" key="7">
    <source>
        <dbReference type="ARBA" id="ARBA00022643"/>
    </source>
</evidence>
<feature type="domain" description="Cytochrome b5 heme-binding" evidence="18">
    <location>
        <begin position="1"/>
        <end position="90"/>
    </location>
</feature>
<organism evidence="20 21">
    <name type="scientific">Naganishia liquefaciens</name>
    <dbReference type="NCBI Taxonomy" id="104408"/>
    <lineage>
        <taxon>Eukaryota</taxon>
        <taxon>Fungi</taxon>
        <taxon>Dikarya</taxon>
        <taxon>Basidiomycota</taxon>
        <taxon>Agaricomycotina</taxon>
        <taxon>Tremellomycetes</taxon>
        <taxon>Filobasidiales</taxon>
        <taxon>Filobasidiaceae</taxon>
        <taxon>Naganishia</taxon>
    </lineage>
</organism>
<dbReference type="PROSITE" id="PS00191">
    <property type="entry name" value="CYTOCHROME_B5_1"/>
    <property type="match status" value="1"/>
</dbReference>
<dbReference type="Pfam" id="PF01070">
    <property type="entry name" value="FMN_dh"/>
    <property type="match status" value="1"/>
</dbReference>
<reference evidence="20" key="1">
    <citation type="submission" date="2020-07" db="EMBL/GenBank/DDBJ databases">
        <title>Draft Genome Sequence of a Deep-Sea Yeast, Naganishia (Cryptococcus) liquefaciens strain N6.</title>
        <authorList>
            <person name="Han Y.W."/>
            <person name="Kajitani R."/>
            <person name="Morimoto H."/>
            <person name="Parhat M."/>
            <person name="Tsubouchi H."/>
            <person name="Bakenova O."/>
            <person name="Ogata M."/>
            <person name="Argunhan B."/>
            <person name="Aoki R."/>
            <person name="Kajiwara S."/>
            <person name="Itoh T."/>
            <person name="Iwasaki H."/>
        </authorList>
    </citation>
    <scope>NUCLEOTIDE SEQUENCE</scope>
    <source>
        <strain evidence="20">N6</strain>
    </source>
</reference>
<evidence type="ECO:0000256" key="3">
    <source>
        <dbReference type="ARBA" id="ARBA00004569"/>
    </source>
</evidence>
<dbReference type="SUPFAM" id="SSF51395">
    <property type="entry name" value="FMN-linked oxidoreductases"/>
    <property type="match status" value="1"/>
</dbReference>
<dbReference type="Pfam" id="PF00173">
    <property type="entry name" value="Cyt-b5"/>
    <property type="match status" value="1"/>
</dbReference>
<evidence type="ECO:0000256" key="12">
    <source>
        <dbReference type="ARBA" id="ARBA00052399"/>
    </source>
</evidence>
<comment type="caution">
    <text evidence="20">The sequence shown here is derived from an EMBL/GenBank/DDBJ whole genome shotgun (WGS) entry which is preliminary data.</text>
</comment>
<dbReference type="PANTHER" id="PTHR10578:SF104">
    <property type="entry name" value="CYTOCHROME B2, MITOCHONDRIAL-RELATED"/>
    <property type="match status" value="1"/>
</dbReference>
<evidence type="ECO:0000256" key="11">
    <source>
        <dbReference type="ARBA" id="ARBA00023128"/>
    </source>
</evidence>
<dbReference type="SUPFAM" id="SSF55856">
    <property type="entry name" value="Cytochrome b5-like heme/steroid binding domain"/>
    <property type="match status" value="1"/>
</dbReference>
<dbReference type="InterPro" id="IPR001199">
    <property type="entry name" value="Cyt_B5-like_heme/steroid-bd"/>
</dbReference>
<comment type="cofactor">
    <cofactor evidence="2">
        <name>heme b</name>
        <dbReference type="ChEBI" id="CHEBI:60344"/>
    </cofactor>
</comment>
<keyword evidence="8 17" id="KW-0479">Metal-binding</keyword>
<dbReference type="OrthoDB" id="1925334at2759"/>
<evidence type="ECO:0000256" key="5">
    <source>
        <dbReference type="ARBA" id="ARBA00022617"/>
    </source>
</evidence>
<evidence type="ECO:0000256" key="14">
    <source>
        <dbReference type="ARBA" id="ARBA00061589"/>
    </source>
</evidence>
<evidence type="ECO:0000256" key="2">
    <source>
        <dbReference type="ARBA" id="ARBA00001970"/>
    </source>
</evidence>
<evidence type="ECO:0000259" key="18">
    <source>
        <dbReference type="PROSITE" id="PS50255"/>
    </source>
</evidence>
<dbReference type="PROSITE" id="PS50255">
    <property type="entry name" value="CYTOCHROME_B5_2"/>
    <property type="match status" value="1"/>
</dbReference>
<comment type="similarity">
    <text evidence="13">In the C-terminal section; belongs to the FMN-dependent alpha-hydroxy acid dehydrogenase family.</text>
</comment>
<dbReference type="InterPro" id="IPR036400">
    <property type="entry name" value="Cyt_B5-like_heme/steroid_sf"/>
</dbReference>
<dbReference type="PANTHER" id="PTHR10578">
    <property type="entry name" value="S -2-HYDROXY-ACID OXIDASE-RELATED"/>
    <property type="match status" value="1"/>
</dbReference>
<accession>A0A8H3YH26</accession>
<evidence type="ECO:0000313" key="21">
    <source>
        <dbReference type="Proteomes" id="UP000620104"/>
    </source>
</evidence>
<dbReference type="GO" id="GO:0004460">
    <property type="term" value="F:L-lactate dehydrogenase (cytochrome) activity"/>
    <property type="evidence" value="ECO:0007669"/>
    <property type="project" value="UniProtKB-EC"/>
</dbReference>
<dbReference type="InterPro" id="IPR037458">
    <property type="entry name" value="L-MDH/L-LDH_FMN-bd"/>
</dbReference>
<proteinExistence type="inferred from homology"/>
<evidence type="ECO:0000256" key="17">
    <source>
        <dbReference type="RuleBase" id="RU362121"/>
    </source>
</evidence>
<evidence type="ECO:0000259" key="19">
    <source>
        <dbReference type="PROSITE" id="PS51349"/>
    </source>
</evidence>
<evidence type="ECO:0000256" key="9">
    <source>
        <dbReference type="ARBA" id="ARBA00023002"/>
    </source>
</evidence>
<evidence type="ECO:0000256" key="8">
    <source>
        <dbReference type="ARBA" id="ARBA00022723"/>
    </source>
</evidence>
<keyword evidence="7" id="KW-0288">FMN</keyword>
<evidence type="ECO:0000256" key="6">
    <source>
        <dbReference type="ARBA" id="ARBA00022630"/>
    </source>
</evidence>
<dbReference type="InterPro" id="IPR000262">
    <property type="entry name" value="FMN-dep_DH"/>
</dbReference>
<dbReference type="InterPro" id="IPR018506">
    <property type="entry name" value="Cyt_B5_heme-BS"/>
</dbReference>
<evidence type="ECO:0000256" key="10">
    <source>
        <dbReference type="ARBA" id="ARBA00023004"/>
    </source>
</evidence>
<comment type="subunit">
    <text evidence="4">Homotetramer.</text>
</comment>